<reference evidence="3 4" key="1">
    <citation type="submission" date="2022-12" db="EMBL/GenBank/DDBJ databases">
        <authorList>
            <person name="Muema E."/>
        </authorList>
    </citation>
    <scope>NUCLEOTIDE SEQUENCE [LARGE SCALE GENOMIC DNA]</scope>
    <source>
        <strain evidence="4">1330</strain>
    </source>
</reference>
<proteinExistence type="predicted"/>
<evidence type="ECO:0000256" key="1">
    <source>
        <dbReference type="PROSITE-ProRule" id="PRU00169"/>
    </source>
</evidence>
<dbReference type="RefSeq" id="WP_337095949.1">
    <property type="nucleotide sequence ID" value="NZ_JAPYKO010000025.1"/>
</dbReference>
<keyword evidence="4" id="KW-1185">Reference proteome</keyword>
<dbReference type="InterPro" id="IPR001789">
    <property type="entry name" value="Sig_transdc_resp-reg_receiver"/>
</dbReference>
<dbReference type="PROSITE" id="PS50110">
    <property type="entry name" value="RESPONSE_REGULATORY"/>
    <property type="match status" value="1"/>
</dbReference>
<dbReference type="InterPro" id="IPR011006">
    <property type="entry name" value="CheY-like_superfamily"/>
</dbReference>
<dbReference type="Pfam" id="PF00072">
    <property type="entry name" value="Response_reg"/>
    <property type="match status" value="1"/>
</dbReference>
<protein>
    <submittedName>
        <fullName evidence="3">Response regulator</fullName>
    </submittedName>
</protein>
<dbReference type="SMART" id="SM00448">
    <property type="entry name" value="REC"/>
    <property type="match status" value="1"/>
</dbReference>
<keyword evidence="1" id="KW-0597">Phosphoprotein</keyword>
<evidence type="ECO:0000313" key="3">
    <source>
        <dbReference type="EMBL" id="MEI9405698.1"/>
    </source>
</evidence>
<evidence type="ECO:0000313" key="4">
    <source>
        <dbReference type="Proteomes" id="UP001366503"/>
    </source>
</evidence>
<gene>
    <name evidence="3" type="ORF">O7A05_26545</name>
</gene>
<evidence type="ECO:0000259" key="2">
    <source>
        <dbReference type="PROSITE" id="PS50110"/>
    </source>
</evidence>
<dbReference type="SUPFAM" id="SSF52172">
    <property type="entry name" value="CheY-like"/>
    <property type="match status" value="1"/>
</dbReference>
<organism evidence="3 4">
    <name type="scientific">Mesorhizobium argentiipisi</name>
    <dbReference type="NCBI Taxonomy" id="3015175"/>
    <lineage>
        <taxon>Bacteria</taxon>
        <taxon>Pseudomonadati</taxon>
        <taxon>Pseudomonadota</taxon>
        <taxon>Alphaproteobacteria</taxon>
        <taxon>Hyphomicrobiales</taxon>
        <taxon>Phyllobacteriaceae</taxon>
        <taxon>Mesorhizobium</taxon>
    </lineage>
</organism>
<name>A0ABU8KKD5_9HYPH</name>
<feature type="domain" description="Response regulatory" evidence="2">
    <location>
        <begin position="5"/>
        <end position="115"/>
    </location>
</feature>
<dbReference type="EMBL" id="JAPYKO010000025">
    <property type="protein sequence ID" value="MEI9405698.1"/>
    <property type="molecule type" value="Genomic_DNA"/>
</dbReference>
<comment type="caution">
    <text evidence="3">The sequence shown here is derived from an EMBL/GenBank/DDBJ whole genome shotgun (WGS) entry which is preliminary data.</text>
</comment>
<dbReference type="Proteomes" id="UP001366503">
    <property type="component" value="Unassembled WGS sequence"/>
</dbReference>
<sequence>MAEFRVLVVEDEWLVAEEHRYVLEEAGFGIVGPVPSVKLAIKLIETEAISAAVLDIGLNGETSAPLVPHLQHRKIPFVFVSGYTPSDVPEMLRAYPFLAKPVVATALVSALNKMLGQDEQEFG</sequence>
<accession>A0ABU8KKD5</accession>
<feature type="modified residue" description="4-aspartylphosphate" evidence="1">
    <location>
        <position position="55"/>
    </location>
</feature>
<dbReference type="Gene3D" id="3.40.50.2300">
    <property type="match status" value="1"/>
</dbReference>